<organism evidence="12 13">
    <name type="scientific">Papaver atlanticum</name>
    <dbReference type="NCBI Taxonomy" id="357466"/>
    <lineage>
        <taxon>Eukaryota</taxon>
        <taxon>Viridiplantae</taxon>
        <taxon>Streptophyta</taxon>
        <taxon>Embryophyta</taxon>
        <taxon>Tracheophyta</taxon>
        <taxon>Spermatophyta</taxon>
        <taxon>Magnoliopsida</taxon>
        <taxon>Ranunculales</taxon>
        <taxon>Papaveraceae</taxon>
        <taxon>Papaveroideae</taxon>
        <taxon>Papaver</taxon>
    </lineage>
</organism>
<dbReference type="GO" id="GO:0008270">
    <property type="term" value="F:zinc ion binding"/>
    <property type="evidence" value="ECO:0007669"/>
    <property type="project" value="UniProtKB-KW"/>
</dbReference>
<dbReference type="SMART" id="SM00355">
    <property type="entry name" value="ZnF_C2H2"/>
    <property type="match status" value="2"/>
</dbReference>
<evidence type="ECO:0000313" key="13">
    <source>
        <dbReference type="Proteomes" id="UP001202328"/>
    </source>
</evidence>
<keyword evidence="7" id="KW-0804">Transcription</keyword>
<evidence type="ECO:0000256" key="1">
    <source>
        <dbReference type="ARBA" id="ARBA00004123"/>
    </source>
</evidence>
<dbReference type="Pfam" id="PF13912">
    <property type="entry name" value="zf-C2H2_6"/>
    <property type="match status" value="2"/>
</dbReference>
<keyword evidence="6" id="KW-0805">Transcription regulation</keyword>
<evidence type="ECO:0000259" key="11">
    <source>
        <dbReference type="PROSITE" id="PS50157"/>
    </source>
</evidence>
<dbReference type="InterPro" id="IPR036236">
    <property type="entry name" value="Znf_C2H2_sf"/>
</dbReference>
<dbReference type="PANTHER" id="PTHR26374">
    <property type="entry name" value="ZINC FINGER PROTEIN ZAT5"/>
    <property type="match status" value="1"/>
</dbReference>
<dbReference type="PANTHER" id="PTHR26374:SF466">
    <property type="entry name" value="OS09G0122000 PROTEIN"/>
    <property type="match status" value="1"/>
</dbReference>
<dbReference type="Proteomes" id="UP001202328">
    <property type="component" value="Unassembled WGS sequence"/>
</dbReference>
<name>A0AAD4RYZ7_9MAGN</name>
<dbReference type="Gene3D" id="3.30.160.60">
    <property type="entry name" value="Classic Zinc Finger"/>
    <property type="match status" value="1"/>
</dbReference>
<evidence type="ECO:0000256" key="4">
    <source>
        <dbReference type="ARBA" id="ARBA00022771"/>
    </source>
</evidence>
<dbReference type="PROSITE" id="PS00028">
    <property type="entry name" value="ZINC_FINGER_C2H2_1"/>
    <property type="match status" value="2"/>
</dbReference>
<gene>
    <name evidence="12" type="ORF">MKW98_015485</name>
</gene>
<evidence type="ECO:0000256" key="2">
    <source>
        <dbReference type="ARBA" id="ARBA00022723"/>
    </source>
</evidence>
<evidence type="ECO:0000256" key="9">
    <source>
        <dbReference type="PROSITE-ProRule" id="PRU00042"/>
    </source>
</evidence>
<keyword evidence="2" id="KW-0479">Metal-binding</keyword>
<keyword evidence="3" id="KW-0677">Repeat</keyword>
<evidence type="ECO:0000256" key="3">
    <source>
        <dbReference type="ARBA" id="ARBA00022737"/>
    </source>
</evidence>
<feature type="compositionally biased region" description="Basic residues" evidence="10">
    <location>
        <begin position="22"/>
        <end position="31"/>
    </location>
</feature>
<dbReference type="EMBL" id="JAJJMB010016582">
    <property type="protein sequence ID" value="KAI3846116.1"/>
    <property type="molecule type" value="Genomic_DNA"/>
</dbReference>
<feature type="domain" description="C2H2-type" evidence="11">
    <location>
        <begin position="144"/>
        <end position="171"/>
    </location>
</feature>
<dbReference type="GO" id="GO:0005634">
    <property type="term" value="C:nucleus"/>
    <property type="evidence" value="ECO:0007669"/>
    <property type="project" value="UniProtKB-SubCell"/>
</dbReference>
<dbReference type="SUPFAM" id="SSF57667">
    <property type="entry name" value="beta-beta-alpha zinc fingers"/>
    <property type="match status" value="1"/>
</dbReference>
<dbReference type="PROSITE" id="PS50157">
    <property type="entry name" value="ZINC_FINGER_C2H2_2"/>
    <property type="match status" value="2"/>
</dbReference>
<keyword evidence="5" id="KW-0862">Zinc</keyword>
<comment type="caution">
    <text evidence="12">The sequence shown here is derived from an EMBL/GenBank/DDBJ whole genome shotgun (WGS) entry which is preliminary data.</text>
</comment>
<keyword evidence="13" id="KW-1185">Reference proteome</keyword>
<evidence type="ECO:0000256" key="6">
    <source>
        <dbReference type="ARBA" id="ARBA00023015"/>
    </source>
</evidence>
<evidence type="ECO:0000256" key="7">
    <source>
        <dbReference type="ARBA" id="ARBA00023163"/>
    </source>
</evidence>
<dbReference type="AlphaFoldDB" id="A0AAD4RYZ7"/>
<evidence type="ECO:0000256" key="8">
    <source>
        <dbReference type="ARBA" id="ARBA00023242"/>
    </source>
</evidence>
<evidence type="ECO:0000313" key="12">
    <source>
        <dbReference type="EMBL" id="KAI3846116.1"/>
    </source>
</evidence>
<dbReference type="InterPro" id="IPR013087">
    <property type="entry name" value="Znf_C2H2_type"/>
</dbReference>
<evidence type="ECO:0000256" key="5">
    <source>
        <dbReference type="ARBA" id="ARBA00022833"/>
    </source>
</evidence>
<sequence length="344" mass="37600">MEVVNNQEDQTLMGSNEYLHVVKGKRTKRQRPLSPLTLPAMTTSTSSSGGGGGDDDEKPDNNNFPSPTTSVEFSVISSEEEEDMANCLILLAQGGHKRSKQIDDDYVDDENGKMARINSRRFYNDAAAATTSKAAGVGAGLYLYECKTCNKCFSSFQALGGHRASHKRPNKGMCNEETTKTASLLMLTEQESPQHHQFNDNSNNNNIASSTTCARPSLVLQMGNSSSLSAFNNNKSRVHECSICGSEFSSGQALGGHMRRHRTTNATTETTTTTTSTNIDFSHHQDELNFSNKKAARNVLSLDLNLPAPEEDYSSKFSLFSSSKQQPQQQPLVFSASALVDCHY</sequence>
<evidence type="ECO:0000256" key="10">
    <source>
        <dbReference type="SAM" id="MobiDB-lite"/>
    </source>
</evidence>
<feature type="domain" description="C2H2-type" evidence="11">
    <location>
        <begin position="239"/>
        <end position="266"/>
    </location>
</feature>
<accession>A0AAD4RYZ7</accession>
<reference evidence="12" key="1">
    <citation type="submission" date="2022-04" db="EMBL/GenBank/DDBJ databases">
        <title>A functionally conserved STORR gene fusion in Papaver species that diverged 16.8 million years ago.</title>
        <authorList>
            <person name="Catania T."/>
        </authorList>
    </citation>
    <scope>NUCLEOTIDE SEQUENCE</scope>
    <source>
        <strain evidence="12">S-188037</strain>
    </source>
</reference>
<protein>
    <recommendedName>
        <fullName evidence="11">C2H2-type domain-containing protein</fullName>
    </recommendedName>
</protein>
<keyword evidence="8" id="KW-0539">Nucleus</keyword>
<keyword evidence="4 9" id="KW-0863">Zinc-finger</keyword>
<feature type="region of interest" description="Disordered" evidence="10">
    <location>
        <begin position="21"/>
        <end position="72"/>
    </location>
</feature>
<comment type="subcellular location">
    <subcellularLocation>
        <location evidence="1">Nucleus</location>
    </subcellularLocation>
</comment>
<proteinExistence type="predicted"/>